<keyword evidence="9 11" id="KW-0456">Lyase</keyword>
<evidence type="ECO:0000256" key="11">
    <source>
        <dbReference type="HAMAP-Rule" id="MF_03183"/>
    </source>
</evidence>
<dbReference type="GO" id="GO:0003677">
    <property type="term" value="F:DNA binding"/>
    <property type="evidence" value="ECO:0007669"/>
    <property type="project" value="UniProtKB-UniRule"/>
</dbReference>
<keyword evidence="11" id="KW-0496">Mitochondrion</keyword>
<dbReference type="GO" id="GO:0046872">
    <property type="term" value="F:metal ion binding"/>
    <property type="evidence" value="ECO:0007669"/>
    <property type="project" value="UniProtKB-KW"/>
</dbReference>
<dbReference type="EC" id="3.2.2.-" evidence="11"/>
<comment type="caution">
    <text evidence="13">The sequence shown here is derived from an EMBL/GenBank/DDBJ whole genome shotgun (WGS) entry which is preliminary data.</text>
</comment>
<dbReference type="Proteomes" id="UP000326759">
    <property type="component" value="Unassembled WGS sequence"/>
</dbReference>
<keyword evidence="11" id="KW-0539">Nucleus</keyword>
<evidence type="ECO:0000256" key="2">
    <source>
        <dbReference type="ARBA" id="ARBA00022485"/>
    </source>
</evidence>
<evidence type="ECO:0000256" key="10">
    <source>
        <dbReference type="ARBA" id="ARBA00023295"/>
    </source>
</evidence>
<dbReference type="CDD" id="cd00056">
    <property type="entry name" value="ENDO3c"/>
    <property type="match status" value="1"/>
</dbReference>
<dbReference type="PANTHER" id="PTHR43286">
    <property type="entry name" value="ENDONUCLEASE III-LIKE PROTEIN 1"/>
    <property type="match status" value="1"/>
</dbReference>
<dbReference type="InterPro" id="IPR003265">
    <property type="entry name" value="HhH-GPD_domain"/>
</dbReference>
<evidence type="ECO:0000313" key="13">
    <source>
        <dbReference type="EMBL" id="KAB7493751.1"/>
    </source>
</evidence>
<reference evidence="13 14" key="1">
    <citation type="journal article" date="2019" name="PLoS Biol.">
        <title>Sex chromosomes control vertical transmission of feminizing Wolbachia symbionts in an isopod.</title>
        <authorList>
            <person name="Becking T."/>
            <person name="Chebbi M.A."/>
            <person name="Giraud I."/>
            <person name="Moumen B."/>
            <person name="Laverre T."/>
            <person name="Caubet Y."/>
            <person name="Peccoud J."/>
            <person name="Gilbert C."/>
            <person name="Cordaux R."/>
        </authorList>
    </citation>
    <scope>NUCLEOTIDE SEQUENCE [LARGE SCALE GENOMIC DNA]</scope>
    <source>
        <strain evidence="13">ANa2</strain>
        <tissue evidence="13">Whole body excluding digestive tract and cuticle</tissue>
    </source>
</reference>
<dbReference type="AlphaFoldDB" id="A0A5N5SHN3"/>
<dbReference type="SMART" id="SM00478">
    <property type="entry name" value="ENDO3c"/>
    <property type="match status" value="1"/>
</dbReference>
<dbReference type="GO" id="GO:0000703">
    <property type="term" value="F:oxidized pyrimidine nucleobase lesion DNA N-glycosylase activity"/>
    <property type="evidence" value="ECO:0007669"/>
    <property type="project" value="UniProtKB-UniRule"/>
</dbReference>
<comment type="cofactor">
    <cofactor evidence="1">
        <name>[4Fe-4S] cluster</name>
        <dbReference type="ChEBI" id="CHEBI:49883"/>
    </cofactor>
</comment>
<dbReference type="GO" id="GO:0140078">
    <property type="term" value="F:class I DNA-(apurinic or apyrimidinic site) endonuclease activity"/>
    <property type="evidence" value="ECO:0007669"/>
    <property type="project" value="UniProtKB-EC"/>
</dbReference>
<keyword evidence="5 11" id="KW-0378">Hydrolase</keyword>
<dbReference type="GO" id="GO:0006289">
    <property type="term" value="P:nucleotide-excision repair"/>
    <property type="evidence" value="ECO:0007669"/>
    <property type="project" value="TreeGrafter"/>
</dbReference>
<dbReference type="GO" id="GO:0005634">
    <property type="term" value="C:nucleus"/>
    <property type="evidence" value="ECO:0007669"/>
    <property type="project" value="UniProtKB-SubCell"/>
</dbReference>
<organism evidence="13 14">
    <name type="scientific">Armadillidium nasatum</name>
    <dbReference type="NCBI Taxonomy" id="96803"/>
    <lineage>
        <taxon>Eukaryota</taxon>
        <taxon>Metazoa</taxon>
        <taxon>Ecdysozoa</taxon>
        <taxon>Arthropoda</taxon>
        <taxon>Crustacea</taxon>
        <taxon>Multicrustacea</taxon>
        <taxon>Malacostraca</taxon>
        <taxon>Eumalacostraca</taxon>
        <taxon>Peracarida</taxon>
        <taxon>Isopoda</taxon>
        <taxon>Oniscidea</taxon>
        <taxon>Crinocheta</taxon>
        <taxon>Armadillidiidae</taxon>
        <taxon>Armadillidium</taxon>
    </lineage>
</organism>
<keyword evidence="7" id="KW-0411">Iron-sulfur</keyword>
<sequence length="222" mass="25630">MVNQKWEPPHWKEVYEAILEMRSKRDAAVDQMGAEKCSDADTLPEVRRFHTLIGLMLSSQTKDAVTHAAVMRLREHGLTVENILNTPVDRLKSLIYPVGFYKKKAEYIVRTCQILKEKYNCDIPETVKELCALPGVGVDTHVHRISNRLGWTRRNTKTPEETRKELEDWLPKDYWREANLLLVGFGQQICLPLKPNCSNCIAQQFCPYGKKAKNSTSHILFF</sequence>
<evidence type="ECO:0000256" key="1">
    <source>
        <dbReference type="ARBA" id="ARBA00001966"/>
    </source>
</evidence>
<keyword evidence="13" id="KW-0255">Endonuclease</keyword>
<evidence type="ECO:0000256" key="7">
    <source>
        <dbReference type="ARBA" id="ARBA00023014"/>
    </source>
</evidence>
<evidence type="ECO:0000256" key="6">
    <source>
        <dbReference type="ARBA" id="ARBA00023004"/>
    </source>
</evidence>
<keyword evidence="13" id="KW-0540">Nuclease</keyword>
<keyword evidence="6" id="KW-0408">Iron</keyword>
<dbReference type="Gene3D" id="1.10.1670.10">
    <property type="entry name" value="Helix-hairpin-Helix base-excision DNA repair enzymes (C-terminal)"/>
    <property type="match status" value="1"/>
</dbReference>
<dbReference type="Gene3D" id="1.10.340.30">
    <property type="entry name" value="Hypothetical protein, domain 2"/>
    <property type="match status" value="1"/>
</dbReference>
<comment type="subcellular location">
    <subcellularLocation>
        <location evidence="11">Nucleus</location>
    </subcellularLocation>
    <subcellularLocation>
        <location evidence="11">Mitochondrion</location>
    </subcellularLocation>
</comment>
<protein>
    <recommendedName>
        <fullName evidence="11">Endonuclease III homolog</fullName>
        <ecNumber evidence="11">3.2.2.-</ecNumber>
        <ecNumber evidence="11">4.2.99.18</ecNumber>
    </recommendedName>
    <alternativeName>
        <fullName evidence="11">Bifunctional DNA N-glycosylase/DNA-(apurinic or apyrimidinic site) lyase</fullName>
        <shortName evidence="11">DNA glycosylase/AP lyase</shortName>
    </alternativeName>
</protein>
<dbReference type="SMART" id="SM00525">
    <property type="entry name" value="FES"/>
    <property type="match status" value="1"/>
</dbReference>
<dbReference type="EMBL" id="SEYY01024977">
    <property type="protein sequence ID" value="KAB7493751.1"/>
    <property type="molecule type" value="Genomic_DNA"/>
</dbReference>
<keyword evidence="14" id="KW-1185">Reference proteome</keyword>
<comment type="catalytic activity">
    <reaction evidence="11">
        <text>2'-deoxyribonucleotide-(2'-deoxyribose 5'-phosphate)-2'-deoxyribonucleotide-DNA = a 3'-end 2'-deoxyribonucleotide-(2,3-dehydro-2,3-deoxyribose 5'-phosphate)-DNA + a 5'-end 5'-phospho-2'-deoxyribonucleoside-DNA + H(+)</text>
        <dbReference type="Rhea" id="RHEA:66592"/>
        <dbReference type="Rhea" id="RHEA-COMP:13180"/>
        <dbReference type="Rhea" id="RHEA-COMP:16897"/>
        <dbReference type="Rhea" id="RHEA-COMP:17067"/>
        <dbReference type="ChEBI" id="CHEBI:15378"/>
        <dbReference type="ChEBI" id="CHEBI:136412"/>
        <dbReference type="ChEBI" id="CHEBI:157695"/>
        <dbReference type="ChEBI" id="CHEBI:167181"/>
        <dbReference type="EC" id="4.2.99.18"/>
    </reaction>
</comment>
<keyword evidence="3" id="KW-0479">Metal-binding</keyword>
<dbReference type="InterPro" id="IPR023170">
    <property type="entry name" value="HhH_base_excis_C"/>
</dbReference>
<proteinExistence type="inferred from homology"/>
<dbReference type="PIRSF" id="PIRSF001435">
    <property type="entry name" value="Nth"/>
    <property type="match status" value="1"/>
</dbReference>
<dbReference type="EC" id="4.2.99.18" evidence="11"/>
<dbReference type="InterPro" id="IPR011257">
    <property type="entry name" value="DNA_glycosylase"/>
</dbReference>
<dbReference type="OrthoDB" id="2099276at2759"/>
<evidence type="ECO:0000256" key="3">
    <source>
        <dbReference type="ARBA" id="ARBA00022723"/>
    </source>
</evidence>
<keyword evidence="10 11" id="KW-0326">Glycosidase</keyword>
<evidence type="ECO:0000256" key="5">
    <source>
        <dbReference type="ARBA" id="ARBA00022801"/>
    </source>
</evidence>
<dbReference type="InterPro" id="IPR003651">
    <property type="entry name" value="Endonuclease3_FeS-loop_motif"/>
</dbReference>
<dbReference type="InterPro" id="IPR030841">
    <property type="entry name" value="NTH1"/>
</dbReference>
<gene>
    <name evidence="13" type="primary">Nthl1</name>
    <name evidence="11" type="synonym">NTH1</name>
    <name evidence="13" type="ORF">Anas_12570</name>
</gene>
<dbReference type="FunFam" id="1.10.340.30:FF:000005">
    <property type="entry name" value="Endonuclease III-like protein 1"/>
    <property type="match status" value="1"/>
</dbReference>
<dbReference type="Pfam" id="PF00730">
    <property type="entry name" value="HhH-GPD"/>
    <property type="match status" value="1"/>
</dbReference>
<feature type="domain" description="HhH-GPD" evidence="12">
    <location>
        <begin position="57"/>
        <end position="188"/>
    </location>
</feature>
<evidence type="ECO:0000313" key="14">
    <source>
        <dbReference type="Proteomes" id="UP000326759"/>
    </source>
</evidence>
<evidence type="ECO:0000256" key="9">
    <source>
        <dbReference type="ARBA" id="ARBA00023239"/>
    </source>
</evidence>
<dbReference type="GO" id="GO:0051539">
    <property type="term" value="F:4 iron, 4 sulfur cluster binding"/>
    <property type="evidence" value="ECO:0007669"/>
    <property type="project" value="UniProtKB-KW"/>
</dbReference>
<dbReference type="SUPFAM" id="SSF48150">
    <property type="entry name" value="DNA-glycosylase"/>
    <property type="match status" value="1"/>
</dbReference>
<comment type="function">
    <text evidence="11">Bifunctional DNA N-glycosylase with associated apurinic/apyrimidinic (AP) lyase function that catalyzes the first step in base excision repair (BER), the primary repair pathway for the repair of oxidative DNA damage. The DNA N-glycosylase activity releases the damaged DNA base from DNA by cleaving the N-glycosidic bond, leaving an AP site. The AP lyase activity cleaves the phosphodiester bond 3' to the AP site by a beta-elimination. Primarily recognizes and repairs oxidative base damage of pyrimidines.</text>
</comment>
<keyword evidence="2" id="KW-0004">4Fe-4S</keyword>
<evidence type="ECO:0000259" key="12">
    <source>
        <dbReference type="SMART" id="SM00478"/>
    </source>
</evidence>
<evidence type="ECO:0000256" key="8">
    <source>
        <dbReference type="ARBA" id="ARBA00023204"/>
    </source>
</evidence>
<dbReference type="PANTHER" id="PTHR43286:SF1">
    <property type="entry name" value="ENDONUCLEASE III-LIKE PROTEIN 1"/>
    <property type="match status" value="1"/>
</dbReference>
<evidence type="ECO:0000256" key="4">
    <source>
        <dbReference type="ARBA" id="ARBA00022763"/>
    </source>
</evidence>
<keyword evidence="8 11" id="KW-0234">DNA repair</keyword>
<accession>A0A5N5SHN3</accession>
<name>A0A5N5SHN3_9CRUS</name>
<comment type="similarity">
    <text evidence="11">Belongs to the Nth/MutY family.</text>
</comment>
<dbReference type="HAMAP" id="MF_03183">
    <property type="entry name" value="Endonuclease_III_Nth"/>
    <property type="match status" value="1"/>
</dbReference>
<comment type="caution">
    <text evidence="11">Lacks conserved residue(s) required for the propagation of feature annotation.</text>
</comment>
<keyword evidence="4 11" id="KW-0227">DNA damage</keyword>
<dbReference type="GO" id="GO:0006285">
    <property type="term" value="P:base-excision repair, AP site formation"/>
    <property type="evidence" value="ECO:0007669"/>
    <property type="project" value="UniProtKB-UniRule"/>
</dbReference>
<dbReference type="GO" id="GO:0005739">
    <property type="term" value="C:mitochondrion"/>
    <property type="evidence" value="ECO:0007669"/>
    <property type="project" value="UniProtKB-SubCell"/>
</dbReference>